<evidence type="ECO:0000313" key="3">
    <source>
        <dbReference type="Proteomes" id="UP001139054"/>
    </source>
</evidence>
<evidence type="ECO:0000256" key="1">
    <source>
        <dbReference type="SAM" id="Phobius"/>
    </source>
</evidence>
<dbReference type="PANTHER" id="PTHR38446">
    <property type="entry name" value="BLL0914 PROTEIN"/>
    <property type="match status" value="1"/>
</dbReference>
<reference evidence="2" key="1">
    <citation type="submission" date="2022-01" db="EMBL/GenBank/DDBJ databases">
        <title>Genome sequnece data of strain Bradyrhizobium sp. nov.</title>
        <authorList>
            <person name="Zhang J."/>
        </authorList>
    </citation>
    <scope>NUCLEOTIDE SEQUENCE</scope>
    <source>
        <strain evidence="2">WYCCWR 13023</strain>
    </source>
</reference>
<name>A0A9X1RGC9_9BRAD</name>
<gene>
    <name evidence="2" type="ORF">L6654_28645</name>
</gene>
<dbReference type="RefSeq" id="WP_237860440.1">
    <property type="nucleotide sequence ID" value="NZ_JAKLTY010000022.1"/>
</dbReference>
<keyword evidence="1" id="KW-0472">Membrane</keyword>
<dbReference type="EMBL" id="JAKLTY010000022">
    <property type="protein sequence ID" value="MCG2630608.1"/>
    <property type="molecule type" value="Genomic_DNA"/>
</dbReference>
<protein>
    <submittedName>
        <fullName evidence="2">DUF1304 domain-containing protein</fullName>
    </submittedName>
</protein>
<feature type="transmembrane region" description="Helical" evidence="1">
    <location>
        <begin position="20"/>
        <end position="45"/>
    </location>
</feature>
<feature type="transmembrane region" description="Helical" evidence="1">
    <location>
        <begin position="66"/>
        <end position="87"/>
    </location>
</feature>
<dbReference type="PANTHER" id="PTHR38446:SF1">
    <property type="entry name" value="BLL0914 PROTEIN"/>
    <property type="match status" value="1"/>
</dbReference>
<dbReference type="Pfam" id="PF06993">
    <property type="entry name" value="DUF1304"/>
    <property type="match status" value="1"/>
</dbReference>
<evidence type="ECO:0000313" key="2">
    <source>
        <dbReference type="EMBL" id="MCG2630608.1"/>
    </source>
</evidence>
<dbReference type="InterPro" id="IPR009732">
    <property type="entry name" value="DUF1304"/>
</dbReference>
<feature type="transmembrane region" description="Helical" evidence="1">
    <location>
        <begin position="93"/>
        <end position="113"/>
    </location>
</feature>
<comment type="caution">
    <text evidence="2">The sequence shown here is derived from an EMBL/GenBank/DDBJ whole genome shotgun (WGS) entry which is preliminary data.</text>
</comment>
<sequence length="138" mass="14777">MPAVLTSTRKLTLLGELNLILVANVLVALVAALHAYFLILEMFLWDKPLGLKTFRNTPEKAEITKVLAANQGLYNGFLAAGLIWGLLHGNPAFAFEIKVFFLLCVIVAGAYGAATVSTRILIVQALPAAIALVALFLA</sequence>
<proteinExistence type="predicted"/>
<organism evidence="2 3">
    <name type="scientific">Bradyrhizobium zhengyangense</name>
    <dbReference type="NCBI Taxonomy" id="2911009"/>
    <lineage>
        <taxon>Bacteria</taxon>
        <taxon>Pseudomonadati</taxon>
        <taxon>Pseudomonadota</taxon>
        <taxon>Alphaproteobacteria</taxon>
        <taxon>Hyphomicrobiales</taxon>
        <taxon>Nitrobacteraceae</taxon>
        <taxon>Bradyrhizobium</taxon>
    </lineage>
</organism>
<keyword evidence="1" id="KW-1133">Transmembrane helix</keyword>
<feature type="transmembrane region" description="Helical" evidence="1">
    <location>
        <begin position="120"/>
        <end position="137"/>
    </location>
</feature>
<dbReference type="AlphaFoldDB" id="A0A9X1RGC9"/>
<dbReference type="Proteomes" id="UP001139054">
    <property type="component" value="Unassembled WGS sequence"/>
</dbReference>
<keyword evidence="1" id="KW-0812">Transmembrane</keyword>
<accession>A0A9X1RGC9</accession>